<keyword evidence="1" id="KW-1185">Reference proteome</keyword>
<organism evidence="1 2">
    <name type="scientific">Trichoplusia ni</name>
    <name type="common">Cabbage looper</name>
    <dbReference type="NCBI Taxonomy" id="7111"/>
    <lineage>
        <taxon>Eukaryota</taxon>
        <taxon>Metazoa</taxon>
        <taxon>Ecdysozoa</taxon>
        <taxon>Arthropoda</taxon>
        <taxon>Hexapoda</taxon>
        <taxon>Insecta</taxon>
        <taxon>Pterygota</taxon>
        <taxon>Neoptera</taxon>
        <taxon>Endopterygota</taxon>
        <taxon>Lepidoptera</taxon>
        <taxon>Glossata</taxon>
        <taxon>Ditrysia</taxon>
        <taxon>Noctuoidea</taxon>
        <taxon>Noctuidae</taxon>
        <taxon>Plusiinae</taxon>
        <taxon>Trichoplusia</taxon>
    </lineage>
</organism>
<dbReference type="RefSeq" id="XP_026729785.1">
    <property type="nucleotide sequence ID" value="XM_026873984.1"/>
</dbReference>
<dbReference type="AlphaFoldDB" id="A0A7E5VN98"/>
<evidence type="ECO:0000313" key="2">
    <source>
        <dbReference type="RefSeq" id="XP_026729785.1"/>
    </source>
</evidence>
<dbReference type="InterPro" id="IPR009911">
    <property type="entry name" value="Fibroin_P25"/>
</dbReference>
<dbReference type="GO" id="GO:0005576">
    <property type="term" value="C:extracellular region"/>
    <property type="evidence" value="ECO:0007669"/>
    <property type="project" value="InterPro"/>
</dbReference>
<sequence>MLDVINGSHYHRGIEKPCKISDLGCIRSYLTHNFHCKPAYGPAPDPYFLGSVTVPIPHANITYKPLDLKIVGLNNFKVGNFYVNHDSDILVLELVILEMAFSSPGIMLIHNRKGLEPIIVKDSMWVDYRDISFTITMPIRHNKIQISDWHVYSYLSSIPTYGLGPNFMYHPDPVVRKQTEKVHDVVLSVKEAFTIKGPILTKVIVQSTICDFWY</sequence>
<accession>A0A7E5VN98</accession>
<dbReference type="GO" id="GO:0005198">
    <property type="term" value="F:structural molecule activity"/>
    <property type="evidence" value="ECO:0007669"/>
    <property type="project" value="InterPro"/>
</dbReference>
<reference evidence="2" key="1">
    <citation type="submission" date="2025-08" db="UniProtKB">
        <authorList>
            <consortium name="RefSeq"/>
        </authorList>
    </citation>
    <scope>IDENTIFICATION</scope>
</reference>
<dbReference type="OrthoDB" id="7446189at2759"/>
<dbReference type="Proteomes" id="UP000322000">
    <property type="component" value="Chromosome 6"/>
</dbReference>
<protein>
    <submittedName>
        <fullName evidence="2">Fibrohexamerin-like</fullName>
    </submittedName>
</protein>
<name>A0A7E5VN98_TRINI</name>
<dbReference type="Pfam" id="PF07294">
    <property type="entry name" value="Fibroin_P25"/>
    <property type="match status" value="1"/>
</dbReference>
<proteinExistence type="predicted"/>
<evidence type="ECO:0000313" key="1">
    <source>
        <dbReference type="Proteomes" id="UP000322000"/>
    </source>
</evidence>
<dbReference type="KEGG" id="tnl:113495310"/>
<dbReference type="InParanoid" id="A0A7E5VN98"/>
<gene>
    <name evidence="2" type="primary">LOC113495310</name>
</gene>
<dbReference type="GeneID" id="113495310"/>